<evidence type="ECO:0000313" key="2">
    <source>
        <dbReference type="EMBL" id="RPF20909.1"/>
    </source>
</evidence>
<name>A0A3N4YIF7_9MICO</name>
<dbReference type="InterPro" id="IPR007421">
    <property type="entry name" value="Schlafen_AlbA_2_dom"/>
</dbReference>
<protein>
    <submittedName>
        <fullName evidence="2">ATP-dependent DNA helicase RecG</fullName>
    </submittedName>
</protein>
<dbReference type="Gene3D" id="3.30.565.60">
    <property type="match status" value="1"/>
</dbReference>
<gene>
    <name evidence="2" type="ORF">EDD34_1516</name>
</gene>
<dbReference type="InterPro" id="IPR038461">
    <property type="entry name" value="Schlafen_AlbA_2_dom_sf"/>
</dbReference>
<dbReference type="Gene3D" id="3.30.950.30">
    <property type="entry name" value="Schlafen, AAA domain"/>
    <property type="match status" value="1"/>
</dbReference>
<dbReference type="Proteomes" id="UP000280501">
    <property type="component" value="Unassembled WGS sequence"/>
</dbReference>
<dbReference type="InterPro" id="IPR038475">
    <property type="entry name" value="RecG_C_sf"/>
</dbReference>
<keyword evidence="2" id="KW-0347">Helicase</keyword>
<dbReference type="EMBL" id="RKQZ01000001">
    <property type="protein sequence ID" value="RPF20909.1"/>
    <property type="molecule type" value="Genomic_DNA"/>
</dbReference>
<dbReference type="GO" id="GO:0004386">
    <property type="term" value="F:helicase activity"/>
    <property type="evidence" value="ECO:0007669"/>
    <property type="project" value="UniProtKB-KW"/>
</dbReference>
<comment type="caution">
    <text evidence="2">The sequence shown here is derived from an EMBL/GenBank/DDBJ whole genome shotgun (WGS) entry which is preliminary data.</text>
</comment>
<keyword evidence="2" id="KW-0067">ATP-binding</keyword>
<dbReference type="Pfam" id="PF13749">
    <property type="entry name" value="HATPase_c_4"/>
    <property type="match status" value="1"/>
</dbReference>
<accession>A0A3N4YIF7</accession>
<keyword evidence="2" id="KW-0378">Hydrolase</keyword>
<keyword evidence="2" id="KW-0547">Nucleotide-binding</keyword>
<dbReference type="Pfam" id="PF04326">
    <property type="entry name" value="SLFN_AlbA_2"/>
    <property type="match status" value="1"/>
</dbReference>
<sequence length="400" mass="44181">MAAVSTDLAETLGTQETASLEFKDYANIRNRMNDLGKYVCAMANDLVGAGGGDILIGVKDDGTPADSVDTSDQTLLALTDLRDNGKILDRPSLTVEVATYREREVVRIRVQASATPPVRYDGRCWVRPGPSVREATRDDERVLSERRRSADGPFDTRAALGTTLDELDLEMFRSTYLPAMVAPEVIAENGRPVGLQLASLHLAQRSGDPVPTMLGLLVIGFDPSSRIPGAYVQFVRYQGTDLTAPIADERELRGNIVDVADQLSPLVRGHLRSRLVSDGGFREEQAPDYPIEALREICMNSLMHRNYETSNAPVRIVWFDDRVEVSNPGGPFGQVRSDNFDRVTDYRNPSLAAAMKALGYVNRFGRGIGRVRESLRRNGNPEPEFVVDDASWTVTVRRQV</sequence>
<dbReference type="OrthoDB" id="9805115at2"/>
<dbReference type="AlphaFoldDB" id="A0A3N4YIF7"/>
<evidence type="ECO:0000313" key="3">
    <source>
        <dbReference type="Proteomes" id="UP000280501"/>
    </source>
</evidence>
<dbReference type="PANTHER" id="PTHR30595:SF6">
    <property type="entry name" value="SCHLAFEN ALBA-2 DOMAIN-CONTAINING PROTEIN"/>
    <property type="match status" value="1"/>
</dbReference>
<proteinExistence type="predicted"/>
<dbReference type="PANTHER" id="PTHR30595">
    <property type="entry name" value="GLPR-RELATED TRANSCRIPTIONAL REPRESSOR"/>
    <property type="match status" value="1"/>
</dbReference>
<keyword evidence="3" id="KW-1185">Reference proteome</keyword>
<evidence type="ECO:0000259" key="1">
    <source>
        <dbReference type="Pfam" id="PF04326"/>
    </source>
</evidence>
<reference evidence="2 3" key="1">
    <citation type="submission" date="2018-11" db="EMBL/GenBank/DDBJ databases">
        <title>Sequencing the genomes of 1000 actinobacteria strains.</title>
        <authorList>
            <person name="Klenk H.-P."/>
        </authorList>
    </citation>
    <scope>NUCLEOTIDE SEQUENCE [LARGE SCALE GENOMIC DNA]</scope>
    <source>
        <strain evidence="2 3">DSM 15700</strain>
    </source>
</reference>
<feature type="domain" description="Schlafen AlbA-2" evidence="1">
    <location>
        <begin position="16"/>
        <end position="135"/>
    </location>
</feature>
<organism evidence="2 3">
    <name type="scientific">Myceligenerans xiligouense</name>
    <dbReference type="NCBI Taxonomy" id="253184"/>
    <lineage>
        <taxon>Bacteria</taxon>
        <taxon>Bacillati</taxon>
        <taxon>Actinomycetota</taxon>
        <taxon>Actinomycetes</taxon>
        <taxon>Micrococcales</taxon>
        <taxon>Promicromonosporaceae</taxon>
        <taxon>Myceligenerans</taxon>
    </lineage>
</organism>